<proteinExistence type="predicted"/>
<evidence type="ECO:0000313" key="1">
    <source>
        <dbReference type="EMBL" id="QEG33242.1"/>
    </source>
</evidence>
<dbReference type="Proteomes" id="UP000323917">
    <property type="component" value="Chromosome"/>
</dbReference>
<dbReference type="EMBL" id="CP042913">
    <property type="protein sequence ID" value="QEG33242.1"/>
    <property type="molecule type" value="Genomic_DNA"/>
</dbReference>
<reference evidence="1 2" key="1">
    <citation type="submission" date="2019-08" db="EMBL/GenBank/DDBJ databases">
        <title>Deep-cultivation of Planctomycetes and their phenomic and genomic characterization uncovers novel biology.</title>
        <authorList>
            <person name="Wiegand S."/>
            <person name="Jogler M."/>
            <person name="Boedeker C."/>
            <person name="Pinto D."/>
            <person name="Vollmers J."/>
            <person name="Rivas-Marin E."/>
            <person name="Kohn T."/>
            <person name="Peeters S.H."/>
            <person name="Heuer A."/>
            <person name="Rast P."/>
            <person name="Oberbeckmann S."/>
            <person name="Bunk B."/>
            <person name="Jeske O."/>
            <person name="Meyerdierks A."/>
            <person name="Storesund J.E."/>
            <person name="Kallscheuer N."/>
            <person name="Luecker S."/>
            <person name="Lage O.M."/>
            <person name="Pohl T."/>
            <person name="Merkel B.J."/>
            <person name="Hornburger P."/>
            <person name="Mueller R.-W."/>
            <person name="Bruemmer F."/>
            <person name="Labrenz M."/>
            <person name="Spormann A.M."/>
            <person name="Op den Camp H."/>
            <person name="Overmann J."/>
            <person name="Amann R."/>
            <person name="Jetten M.S.M."/>
            <person name="Mascher T."/>
            <person name="Medema M.H."/>
            <person name="Devos D.P."/>
            <person name="Kaster A.-K."/>
            <person name="Ovreas L."/>
            <person name="Rohde M."/>
            <person name="Galperin M.Y."/>
            <person name="Jogler C."/>
        </authorList>
    </citation>
    <scope>NUCLEOTIDE SEQUENCE [LARGE SCALE GENOMIC DNA]</scope>
    <source>
        <strain evidence="1 2">Pr1d</strain>
    </source>
</reference>
<gene>
    <name evidence="1" type="ORF">Pr1d_05030</name>
</gene>
<organism evidence="1 2">
    <name type="scientific">Bythopirellula goksoeyrii</name>
    <dbReference type="NCBI Taxonomy" id="1400387"/>
    <lineage>
        <taxon>Bacteria</taxon>
        <taxon>Pseudomonadati</taxon>
        <taxon>Planctomycetota</taxon>
        <taxon>Planctomycetia</taxon>
        <taxon>Pirellulales</taxon>
        <taxon>Lacipirellulaceae</taxon>
        <taxon>Bythopirellula</taxon>
    </lineage>
</organism>
<protein>
    <submittedName>
        <fullName evidence="1">Uncharacterized protein</fullName>
    </submittedName>
</protein>
<name>A0A5B9Q727_9BACT</name>
<evidence type="ECO:0000313" key="2">
    <source>
        <dbReference type="Proteomes" id="UP000323917"/>
    </source>
</evidence>
<dbReference type="AlphaFoldDB" id="A0A5B9Q727"/>
<keyword evidence="2" id="KW-1185">Reference proteome</keyword>
<dbReference type="KEGG" id="bgok:Pr1d_05030"/>
<sequence>MALIAVLLALYVTNRPYSPTAFISTLEERSILATLCADLSVPIEFGGTSIGSGNSSWSGGERESSLILTVPDIKNFQEVVMPRFREYIERKVRGFGGTIVGQSQGGTNDGGTSNSEVFKRLQQFSFLYRIKGTRGAIRVYSFEHSERQLRILILVDEH</sequence>
<accession>A0A5B9Q727</accession>